<dbReference type="AlphaFoldDB" id="A0A2M4A312"/>
<dbReference type="InterPro" id="IPR011990">
    <property type="entry name" value="TPR-like_helical_dom_sf"/>
</dbReference>
<keyword evidence="8" id="KW-0847">Vitamin C</keyword>
<evidence type="ECO:0000256" key="12">
    <source>
        <dbReference type="ARBA" id="ARBA00023180"/>
    </source>
</evidence>
<keyword evidence="9" id="KW-0223">Dioxygenase</keyword>
<dbReference type="InterPro" id="IPR006620">
    <property type="entry name" value="Pro_4_hyd_alph"/>
</dbReference>
<comment type="subcellular location">
    <subcellularLocation>
        <location evidence="3">Endoplasmic reticulum lumen</location>
    </subcellularLocation>
</comment>
<reference evidence="16" key="1">
    <citation type="submission" date="2018-01" db="EMBL/GenBank/DDBJ databases">
        <title>An insight into the sialome of Amazonian anophelines.</title>
        <authorList>
            <person name="Ribeiro J.M."/>
            <person name="Scarpassa V."/>
            <person name="Calvo E."/>
        </authorList>
    </citation>
    <scope>NUCLEOTIDE SEQUENCE</scope>
    <source>
        <tissue evidence="16">Salivary glands</tissue>
    </source>
</reference>
<dbReference type="InterPro" id="IPR005123">
    <property type="entry name" value="Oxoglu/Fe-dep_dioxygenase_dom"/>
</dbReference>
<dbReference type="Gene3D" id="1.25.40.10">
    <property type="entry name" value="Tetratricopeptide repeat domain"/>
    <property type="match status" value="1"/>
</dbReference>
<sequence length="514" mass="58741">MRQFYVIATFWFYSTLLLGASVTGEYYTSTERMRHLIKLEESLINHLNRYIENNANHSRLLQRQRDELQSQLKEAAAHDLLYVSHPVTAFLLINRLLTDWQKIGAQIGLDVRQYTFENIRMPTVEDLGGAVEALARLQYMYQIEPNKCSRDVGIDPPFDQTLSALDCYQIADHLSAAEFYSQAIPWFQEALHLWSVDYVRLTKIDVAQELVKALFIEKRYTEALKITNEELREQPENAMALANIILSQNSTTSEPSSDSEEPTEMPEYSEYEMLCRGDIQRPASVQKTLFCFYEHSRTPFLRIAPLKLEQLNHDPFMVVYHAMISDREITDVLEAAHPRLNRALVFEANKFSVTNSRTSTNAWLNVDTVYTNLKPVVKRVEDMTGLTKESYDHLQIGNYGVGGHYATHYDYDRPAEGQEAFSSLGKGNRIATVMYYLSDVGAGGATVFPVIGVSVFPRKGSAVFWYNAHRNGTSDPRTLHGACPVMLGSKWVANQWIHERGQEFKYPCALDPML</sequence>
<dbReference type="Gene3D" id="2.60.120.620">
    <property type="entry name" value="q2cbj1_9rhob like domain"/>
    <property type="match status" value="1"/>
</dbReference>
<keyword evidence="14" id="KW-0732">Signal</keyword>
<dbReference type="SUPFAM" id="SSF48452">
    <property type="entry name" value="TPR-like"/>
    <property type="match status" value="1"/>
</dbReference>
<protein>
    <recommendedName>
        <fullName evidence="5">procollagen-proline 4-dioxygenase</fullName>
        <ecNumber evidence="5">1.14.11.2</ecNumber>
    </recommendedName>
</protein>
<dbReference type="FunFam" id="2.60.120.620:FF:000011">
    <property type="entry name" value="Prolyl alpha subunit"/>
    <property type="match status" value="1"/>
</dbReference>
<feature type="signal peptide" evidence="14">
    <location>
        <begin position="1"/>
        <end position="19"/>
    </location>
</feature>
<evidence type="ECO:0000256" key="8">
    <source>
        <dbReference type="ARBA" id="ARBA00022896"/>
    </source>
</evidence>
<dbReference type="Pfam" id="PF08336">
    <property type="entry name" value="P4Ha_N"/>
    <property type="match status" value="1"/>
</dbReference>
<evidence type="ECO:0000256" key="5">
    <source>
        <dbReference type="ARBA" id="ARBA00012269"/>
    </source>
</evidence>
<name>A0A2M4A312_9DIPT</name>
<keyword evidence="7" id="KW-0256">Endoplasmic reticulum</keyword>
<dbReference type="PANTHER" id="PTHR10869:SF244">
    <property type="entry name" value="PROLYL 4-HYDROXYLASE SUBUNIT ALPHA-2"/>
    <property type="match status" value="1"/>
</dbReference>
<evidence type="ECO:0000256" key="4">
    <source>
        <dbReference type="ARBA" id="ARBA00006511"/>
    </source>
</evidence>
<dbReference type="Pfam" id="PF13640">
    <property type="entry name" value="2OG-FeII_Oxy_3"/>
    <property type="match status" value="1"/>
</dbReference>
<evidence type="ECO:0000259" key="15">
    <source>
        <dbReference type="PROSITE" id="PS51471"/>
    </source>
</evidence>
<evidence type="ECO:0000256" key="14">
    <source>
        <dbReference type="SAM" id="SignalP"/>
    </source>
</evidence>
<evidence type="ECO:0000256" key="7">
    <source>
        <dbReference type="ARBA" id="ARBA00022824"/>
    </source>
</evidence>
<evidence type="ECO:0000256" key="3">
    <source>
        <dbReference type="ARBA" id="ARBA00004319"/>
    </source>
</evidence>
<keyword evidence="11" id="KW-0408">Iron</keyword>
<dbReference type="GO" id="GO:0031418">
    <property type="term" value="F:L-ascorbic acid binding"/>
    <property type="evidence" value="ECO:0007669"/>
    <property type="project" value="UniProtKB-KW"/>
</dbReference>
<evidence type="ECO:0000256" key="6">
    <source>
        <dbReference type="ARBA" id="ARBA00022723"/>
    </source>
</evidence>
<dbReference type="Gene3D" id="6.10.140.1460">
    <property type="match status" value="1"/>
</dbReference>
<evidence type="ECO:0000256" key="2">
    <source>
        <dbReference type="ARBA" id="ARBA00002035"/>
    </source>
</evidence>
<feature type="domain" description="Fe2OG dioxygenase" evidence="15">
    <location>
        <begin position="390"/>
        <end position="499"/>
    </location>
</feature>
<comment type="function">
    <text evidence="2">Catalyzes the post-translational formation of 4-hydroxyproline in -Xaa-Pro-Gly- sequences in collagens and other proteins.</text>
</comment>
<keyword evidence="12" id="KW-0325">Glycoprotein</keyword>
<dbReference type="EMBL" id="GGFK01001810">
    <property type="protein sequence ID" value="MBW35131.1"/>
    <property type="molecule type" value="Transcribed_RNA"/>
</dbReference>
<evidence type="ECO:0000313" key="16">
    <source>
        <dbReference type="EMBL" id="MBW35131.1"/>
    </source>
</evidence>
<dbReference type="InterPro" id="IPR013547">
    <property type="entry name" value="P4H_N"/>
</dbReference>
<comment type="similarity">
    <text evidence="4">Belongs to the P4HA family.</text>
</comment>
<keyword evidence="10" id="KW-0560">Oxidoreductase</keyword>
<dbReference type="EC" id="1.14.11.2" evidence="5"/>
<evidence type="ECO:0000256" key="10">
    <source>
        <dbReference type="ARBA" id="ARBA00023002"/>
    </source>
</evidence>
<evidence type="ECO:0000256" key="1">
    <source>
        <dbReference type="ARBA" id="ARBA00001961"/>
    </source>
</evidence>
<evidence type="ECO:0000256" key="11">
    <source>
        <dbReference type="ARBA" id="ARBA00023004"/>
    </source>
</evidence>
<dbReference type="InterPro" id="IPR044862">
    <property type="entry name" value="Pro_4_hyd_alph_FE2OG_OXY"/>
</dbReference>
<dbReference type="PROSITE" id="PS51471">
    <property type="entry name" value="FE2OG_OXY"/>
    <property type="match status" value="1"/>
</dbReference>
<comment type="cofactor">
    <cofactor evidence="1">
        <name>L-ascorbate</name>
        <dbReference type="ChEBI" id="CHEBI:38290"/>
    </cofactor>
</comment>
<dbReference type="GO" id="GO:0005788">
    <property type="term" value="C:endoplasmic reticulum lumen"/>
    <property type="evidence" value="ECO:0007669"/>
    <property type="project" value="UniProtKB-SubCell"/>
</dbReference>
<proteinExistence type="inferred from homology"/>
<keyword evidence="13" id="KW-0175">Coiled coil</keyword>
<dbReference type="GO" id="GO:0005506">
    <property type="term" value="F:iron ion binding"/>
    <property type="evidence" value="ECO:0007669"/>
    <property type="project" value="InterPro"/>
</dbReference>
<accession>A0A2M4A312</accession>
<evidence type="ECO:0000256" key="9">
    <source>
        <dbReference type="ARBA" id="ARBA00022964"/>
    </source>
</evidence>
<feature type="coiled-coil region" evidence="13">
    <location>
        <begin position="47"/>
        <end position="78"/>
    </location>
</feature>
<organism evidence="16">
    <name type="scientific">Anopheles triannulatus</name>
    <dbReference type="NCBI Taxonomy" id="58253"/>
    <lineage>
        <taxon>Eukaryota</taxon>
        <taxon>Metazoa</taxon>
        <taxon>Ecdysozoa</taxon>
        <taxon>Arthropoda</taxon>
        <taxon>Hexapoda</taxon>
        <taxon>Insecta</taxon>
        <taxon>Pterygota</taxon>
        <taxon>Neoptera</taxon>
        <taxon>Endopterygota</taxon>
        <taxon>Diptera</taxon>
        <taxon>Nematocera</taxon>
        <taxon>Culicoidea</taxon>
        <taxon>Culicidae</taxon>
        <taxon>Anophelinae</taxon>
        <taxon>Anopheles</taxon>
    </lineage>
</organism>
<evidence type="ECO:0000256" key="13">
    <source>
        <dbReference type="SAM" id="Coils"/>
    </source>
</evidence>
<dbReference type="GO" id="GO:0004656">
    <property type="term" value="F:procollagen-proline 4-dioxygenase activity"/>
    <property type="evidence" value="ECO:0007669"/>
    <property type="project" value="UniProtKB-EC"/>
</dbReference>
<dbReference type="SMART" id="SM00702">
    <property type="entry name" value="P4Hc"/>
    <property type="match status" value="1"/>
</dbReference>
<feature type="chain" id="PRO_5014966945" description="procollagen-proline 4-dioxygenase" evidence="14">
    <location>
        <begin position="20"/>
        <end position="514"/>
    </location>
</feature>
<keyword evidence="6" id="KW-0479">Metal-binding</keyword>
<dbReference type="PANTHER" id="PTHR10869">
    <property type="entry name" value="PROLYL 4-HYDROXYLASE ALPHA SUBUNIT"/>
    <property type="match status" value="1"/>
</dbReference>
<dbReference type="InterPro" id="IPR045054">
    <property type="entry name" value="P4HA-like"/>
</dbReference>